<sequence length="66" mass="7930">MNFSTSIKIKFKALMKNLFEFYGVSIFFYLYMKNSSKIFRVIFGGFFKKKVFMCENPKEKPVNKFT</sequence>
<gene>
    <name evidence="2" type="ORF">M153_4960002364</name>
</gene>
<name>A0A0R0M4B9_9MICR</name>
<dbReference type="VEuPathDB" id="MicrosporidiaDB:M153_4960002364"/>
<dbReference type="EMBL" id="LGUB01000185">
    <property type="protein sequence ID" value="KRH93895.1"/>
    <property type="molecule type" value="Genomic_DNA"/>
</dbReference>
<evidence type="ECO:0000313" key="2">
    <source>
        <dbReference type="EMBL" id="KRH93895.1"/>
    </source>
</evidence>
<keyword evidence="1" id="KW-0812">Transmembrane</keyword>
<feature type="transmembrane region" description="Helical" evidence="1">
    <location>
        <begin position="13"/>
        <end position="32"/>
    </location>
</feature>
<keyword evidence="1" id="KW-1133">Transmembrane helix</keyword>
<accession>A0A0R0M4B9</accession>
<keyword evidence="1" id="KW-0472">Membrane</keyword>
<keyword evidence="3" id="KW-1185">Reference proteome</keyword>
<dbReference type="Proteomes" id="UP000051530">
    <property type="component" value="Unassembled WGS sequence"/>
</dbReference>
<reference evidence="2 3" key="1">
    <citation type="submission" date="2015-07" db="EMBL/GenBank/DDBJ databases">
        <title>The genome of Pseudoloma neurophilia, a relevant intracellular parasite of the zebrafish.</title>
        <authorList>
            <person name="Ndikumana S."/>
            <person name="Pelin A."/>
            <person name="Sanders J."/>
            <person name="Corradi N."/>
        </authorList>
    </citation>
    <scope>NUCLEOTIDE SEQUENCE [LARGE SCALE GENOMIC DNA]</scope>
    <source>
        <strain evidence="2 3">MK1</strain>
    </source>
</reference>
<evidence type="ECO:0000256" key="1">
    <source>
        <dbReference type="SAM" id="Phobius"/>
    </source>
</evidence>
<proteinExistence type="predicted"/>
<evidence type="ECO:0000313" key="3">
    <source>
        <dbReference type="Proteomes" id="UP000051530"/>
    </source>
</evidence>
<comment type="caution">
    <text evidence="2">The sequence shown here is derived from an EMBL/GenBank/DDBJ whole genome shotgun (WGS) entry which is preliminary data.</text>
</comment>
<protein>
    <submittedName>
        <fullName evidence="2">Uncharacterized protein</fullName>
    </submittedName>
</protein>
<dbReference type="AlphaFoldDB" id="A0A0R0M4B9"/>
<organism evidence="2 3">
    <name type="scientific">Pseudoloma neurophilia</name>
    <dbReference type="NCBI Taxonomy" id="146866"/>
    <lineage>
        <taxon>Eukaryota</taxon>
        <taxon>Fungi</taxon>
        <taxon>Fungi incertae sedis</taxon>
        <taxon>Microsporidia</taxon>
        <taxon>Pseudoloma</taxon>
    </lineage>
</organism>